<dbReference type="AlphaFoldDB" id="A0A2P6QBD7"/>
<proteinExistence type="predicted"/>
<evidence type="ECO:0000313" key="1">
    <source>
        <dbReference type="EMBL" id="PRQ31482.1"/>
    </source>
</evidence>
<dbReference type="Gramene" id="PRQ31482">
    <property type="protein sequence ID" value="PRQ31482"/>
    <property type="gene ID" value="RchiOBHm_Chr5g0036001"/>
</dbReference>
<name>A0A2P6QBD7_ROSCH</name>
<keyword evidence="2" id="KW-1185">Reference proteome</keyword>
<comment type="caution">
    <text evidence="1">The sequence shown here is derived from an EMBL/GenBank/DDBJ whole genome shotgun (WGS) entry which is preliminary data.</text>
</comment>
<evidence type="ECO:0000313" key="2">
    <source>
        <dbReference type="Proteomes" id="UP000238479"/>
    </source>
</evidence>
<dbReference type="EMBL" id="PDCK01000043">
    <property type="protein sequence ID" value="PRQ31482.1"/>
    <property type="molecule type" value="Genomic_DNA"/>
</dbReference>
<protein>
    <submittedName>
        <fullName evidence="1">Uncharacterized protein</fullName>
    </submittedName>
</protein>
<organism evidence="1 2">
    <name type="scientific">Rosa chinensis</name>
    <name type="common">China rose</name>
    <dbReference type="NCBI Taxonomy" id="74649"/>
    <lineage>
        <taxon>Eukaryota</taxon>
        <taxon>Viridiplantae</taxon>
        <taxon>Streptophyta</taxon>
        <taxon>Embryophyta</taxon>
        <taxon>Tracheophyta</taxon>
        <taxon>Spermatophyta</taxon>
        <taxon>Magnoliopsida</taxon>
        <taxon>eudicotyledons</taxon>
        <taxon>Gunneridae</taxon>
        <taxon>Pentapetalae</taxon>
        <taxon>rosids</taxon>
        <taxon>fabids</taxon>
        <taxon>Rosales</taxon>
        <taxon>Rosaceae</taxon>
        <taxon>Rosoideae</taxon>
        <taxon>Rosoideae incertae sedis</taxon>
        <taxon>Rosa</taxon>
    </lineage>
</organism>
<gene>
    <name evidence="1" type="ORF">RchiOBHm_Chr5g0036001</name>
</gene>
<dbReference type="Proteomes" id="UP000238479">
    <property type="component" value="Chromosome 5"/>
</dbReference>
<reference evidence="1 2" key="1">
    <citation type="journal article" date="2018" name="Nat. Genet.">
        <title>The Rosa genome provides new insights in the design of modern roses.</title>
        <authorList>
            <person name="Bendahmane M."/>
        </authorList>
    </citation>
    <scope>NUCLEOTIDE SEQUENCE [LARGE SCALE GENOMIC DNA]</scope>
    <source>
        <strain evidence="2">cv. Old Blush</strain>
    </source>
</reference>
<accession>A0A2P6QBD7</accession>
<sequence length="56" mass="6437">MNCGRCSNEKKRTVTVAVLSQRRYFPIPAVSGHQIGVEGFLEFLEIFHRPNWSSSR</sequence>